<reference evidence="2" key="1">
    <citation type="journal article" date="2019" name="Int. J. Syst. Evol. Microbiol.">
        <title>The Global Catalogue of Microorganisms (GCM) 10K type strain sequencing project: providing services to taxonomists for standard genome sequencing and annotation.</title>
        <authorList>
            <consortium name="The Broad Institute Genomics Platform"/>
            <consortium name="The Broad Institute Genome Sequencing Center for Infectious Disease"/>
            <person name="Wu L."/>
            <person name="Ma J."/>
        </authorList>
    </citation>
    <scope>NUCLEOTIDE SEQUENCE [LARGE SCALE GENOMIC DNA]</scope>
    <source>
        <strain evidence="2">CCUG 57113</strain>
    </source>
</reference>
<dbReference type="EMBL" id="JBHSMH010000117">
    <property type="protein sequence ID" value="MFC5472141.1"/>
    <property type="molecule type" value="Genomic_DNA"/>
</dbReference>
<evidence type="ECO:0000313" key="1">
    <source>
        <dbReference type="EMBL" id="MFC5472141.1"/>
    </source>
</evidence>
<keyword evidence="2" id="KW-1185">Reference proteome</keyword>
<accession>A0ABW0M5M7</accession>
<gene>
    <name evidence="1" type="ORF">ACFPPD_26005</name>
</gene>
<dbReference type="InterPro" id="IPR015942">
    <property type="entry name" value="Asp/Glu/hydantoin_racemase"/>
</dbReference>
<sequence length="231" mass="24898">MTKITKIGCLHAHHSNIGYIEQALAARSDGIELTHYVDPGLVGRLSSDASYTADEGRKKVAEQLEWIAEGGADAILITCTNYAALLPEDRSGVAIPIVTIDEPFFGEVCRRKGRQLLLFTNPATVEGTMVRLREYAKMAGLCPDVEARLIPGTFELIMQGKKEEYEQALTGYIRDLSNDVEDGSCILSVAQLSMVGAARALGEERAASGASAIGNPLDPLAAHVEERILRG</sequence>
<dbReference type="Gene3D" id="3.40.50.1860">
    <property type="match status" value="2"/>
</dbReference>
<dbReference type="InterPro" id="IPR001920">
    <property type="entry name" value="Asp/Glu_race"/>
</dbReference>
<name>A0ABW0M5M7_9BACL</name>
<dbReference type="RefSeq" id="WP_378083893.1">
    <property type="nucleotide sequence ID" value="NZ_JBHSMH010000117.1"/>
</dbReference>
<protein>
    <submittedName>
        <fullName evidence="1">Aspartate/glutamate racemase family protein</fullName>
    </submittedName>
</protein>
<dbReference type="Proteomes" id="UP001596105">
    <property type="component" value="Unassembled WGS sequence"/>
</dbReference>
<proteinExistence type="predicted"/>
<evidence type="ECO:0000313" key="2">
    <source>
        <dbReference type="Proteomes" id="UP001596105"/>
    </source>
</evidence>
<dbReference type="Pfam" id="PF01177">
    <property type="entry name" value="Asp_Glu_race"/>
    <property type="match status" value="1"/>
</dbReference>
<organism evidence="1 2">
    <name type="scientific">Cohnella suwonensis</name>
    <dbReference type="NCBI Taxonomy" id="696072"/>
    <lineage>
        <taxon>Bacteria</taxon>
        <taxon>Bacillati</taxon>
        <taxon>Bacillota</taxon>
        <taxon>Bacilli</taxon>
        <taxon>Bacillales</taxon>
        <taxon>Paenibacillaceae</taxon>
        <taxon>Cohnella</taxon>
    </lineage>
</organism>
<comment type="caution">
    <text evidence="1">The sequence shown here is derived from an EMBL/GenBank/DDBJ whole genome shotgun (WGS) entry which is preliminary data.</text>
</comment>